<dbReference type="Proteomes" id="UP000054018">
    <property type="component" value="Unassembled WGS sequence"/>
</dbReference>
<sequence>MMSGSYKSSQGFSDTFMFPHAMMAGGRAVKRCTHLPTVKGDVAYSLIGKFKPDVPPHYGEGPDALGHLWRKS</sequence>
<accession>A0A0C9YD22</accession>
<name>A0A0C9YD22_9AGAM</name>
<gene>
    <name evidence="1" type="ORF">PISMIDRAFT_687831</name>
</gene>
<reference evidence="2" key="2">
    <citation type="submission" date="2015-01" db="EMBL/GenBank/DDBJ databases">
        <title>Evolutionary Origins and Diversification of the Mycorrhizal Mutualists.</title>
        <authorList>
            <consortium name="DOE Joint Genome Institute"/>
            <consortium name="Mycorrhizal Genomics Consortium"/>
            <person name="Kohler A."/>
            <person name="Kuo A."/>
            <person name="Nagy L.G."/>
            <person name="Floudas D."/>
            <person name="Copeland A."/>
            <person name="Barry K.W."/>
            <person name="Cichocki N."/>
            <person name="Veneault-Fourrey C."/>
            <person name="LaButti K."/>
            <person name="Lindquist E.A."/>
            <person name="Lipzen A."/>
            <person name="Lundell T."/>
            <person name="Morin E."/>
            <person name="Murat C."/>
            <person name="Riley R."/>
            <person name="Ohm R."/>
            <person name="Sun H."/>
            <person name="Tunlid A."/>
            <person name="Henrissat B."/>
            <person name="Grigoriev I.V."/>
            <person name="Hibbett D.S."/>
            <person name="Martin F."/>
        </authorList>
    </citation>
    <scope>NUCLEOTIDE SEQUENCE [LARGE SCALE GENOMIC DNA]</scope>
    <source>
        <strain evidence="2">441</strain>
    </source>
</reference>
<reference evidence="1 2" key="1">
    <citation type="submission" date="2014-04" db="EMBL/GenBank/DDBJ databases">
        <authorList>
            <consortium name="DOE Joint Genome Institute"/>
            <person name="Kuo A."/>
            <person name="Kohler A."/>
            <person name="Costa M.D."/>
            <person name="Nagy L.G."/>
            <person name="Floudas D."/>
            <person name="Copeland A."/>
            <person name="Barry K.W."/>
            <person name="Cichocki N."/>
            <person name="Veneault-Fourrey C."/>
            <person name="LaButti K."/>
            <person name="Lindquist E.A."/>
            <person name="Lipzen A."/>
            <person name="Lundell T."/>
            <person name="Morin E."/>
            <person name="Murat C."/>
            <person name="Sun H."/>
            <person name="Tunlid A."/>
            <person name="Henrissat B."/>
            <person name="Grigoriev I.V."/>
            <person name="Hibbett D.S."/>
            <person name="Martin F."/>
            <person name="Nordberg H.P."/>
            <person name="Cantor M.N."/>
            <person name="Hua S.X."/>
        </authorList>
    </citation>
    <scope>NUCLEOTIDE SEQUENCE [LARGE SCALE GENOMIC DNA]</scope>
    <source>
        <strain evidence="1 2">441</strain>
    </source>
</reference>
<keyword evidence="2" id="KW-1185">Reference proteome</keyword>
<evidence type="ECO:0000313" key="1">
    <source>
        <dbReference type="EMBL" id="KIK14576.1"/>
    </source>
</evidence>
<dbReference type="EMBL" id="KN833931">
    <property type="protein sequence ID" value="KIK14576.1"/>
    <property type="molecule type" value="Genomic_DNA"/>
</dbReference>
<evidence type="ECO:0000313" key="2">
    <source>
        <dbReference type="Proteomes" id="UP000054018"/>
    </source>
</evidence>
<dbReference type="AlphaFoldDB" id="A0A0C9YD22"/>
<organism evidence="1 2">
    <name type="scientific">Pisolithus microcarpus 441</name>
    <dbReference type="NCBI Taxonomy" id="765257"/>
    <lineage>
        <taxon>Eukaryota</taxon>
        <taxon>Fungi</taxon>
        <taxon>Dikarya</taxon>
        <taxon>Basidiomycota</taxon>
        <taxon>Agaricomycotina</taxon>
        <taxon>Agaricomycetes</taxon>
        <taxon>Agaricomycetidae</taxon>
        <taxon>Boletales</taxon>
        <taxon>Sclerodermatineae</taxon>
        <taxon>Pisolithaceae</taxon>
        <taxon>Pisolithus</taxon>
    </lineage>
</organism>
<dbReference type="HOGENOM" id="CLU_2723143_0_0_1"/>
<proteinExistence type="predicted"/>
<protein>
    <submittedName>
        <fullName evidence="1">Uncharacterized protein</fullName>
    </submittedName>
</protein>